<evidence type="ECO:0000313" key="1">
    <source>
        <dbReference type="EMBL" id="KAF9451996.1"/>
    </source>
</evidence>
<protein>
    <submittedName>
        <fullName evidence="1">Alpha/beta-hydrolase</fullName>
    </submittedName>
</protein>
<dbReference type="AlphaFoldDB" id="A0A9P5XMS8"/>
<dbReference type="InterPro" id="IPR029058">
    <property type="entry name" value="AB_hydrolase_fold"/>
</dbReference>
<dbReference type="SUPFAM" id="SSF53474">
    <property type="entry name" value="alpha/beta-Hydrolases"/>
    <property type="match status" value="1"/>
</dbReference>
<sequence>MPYVDLYSKDDFVSICYVTNSAFGNVSGFNPEKPTVLILHPLFLDTQWLENHWGDPRFYDGCNLIAFDMRCSGRSVCRPSGRHDTWVEAADIALCLLKLRLPPCHILALESISTCCALRFAVLFPEMCLSLALCNVPSPTEPRSTLQVLDETMRRWCFAQDMETFEHAGLEAVNMLVGHECDPDLQDDLIAYWATKTPPSQRLRVAEPVGLYLNRTPLEPEVLALIRQPVLIIHGERNDMHSPENAEILKDLLTGVEGGAIVFTIVGAASTLSLDRNAASTLNKVYLRFLAERVPRVRSEIQSPPVLVEERMQKALTQLAEITGRPEMANNDPLSSISFSCLSDEAVQRQTDLLKSYLSKKTSFSPLGPDGKPLRKYSDRKGRHWFESGRDGLSVADPAFVSSYKAGIEKAKLLRTEASQGNDMHIELPSQSTISNELLKTSLAKVVANPANALERVIVTSPPTRRVSTSIIPISHTDL</sequence>
<comment type="caution">
    <text evidence="1">The sequence shown here is derived from an EMBL/GenBank/DDBJ whole genome shotgun (WGS) entry which is preliminary data.</text>
</comment>
<gene>
    <name evidence="1" type="ORF">P691DRAFT_772605</name>
</gene>
<reference evidence="1" key="1">
    <citation type="submission" date="2020-11" db="EMBL/GenBank/DDBJ databases">
        <authorList>
            <consortium name="DOE Joint Genome Institute"/>
            <person name="Ahrendt S."/>
            <person name="Riley R."/>
            <person name="Andreopoulos W."/>
            <person name="Labutti K."/>
            <person name="Pangilinan J."/>
            <person name="Ruiz-Duenas F.J."/>
            <person name="Barrasa J.M."/>
            <person name="Sanchez-Garcia M."/>
            <person name="Camarero S."/>
            <person name="Miyauchi S."/>
            <person name="Serrano A."/>
            <person name="Linde D."/>
            <person name="Babiker R."/>
            <person name="Drula E."/>
            <person name="Ayuso-Fernandez I."/>
            <person name="Pacheco R."/>
            <person name="Padilla G."/>
            <person name="Ferreira P."/>
            <person name="Barriuso J."/>
            <person name="Kellner H."/>
            <person name="Castanera R."/>
            <person name="Alfaro M."/>
            <person name="Ramirez L."/>
            <person name="Pisabarro A.G."/>
            <person name="Kuo A."/>
            <person name="Tritt A."/>
            <person name="Lipzen A."/>
            <person name="He G."/>
            <person name="Yan M."/>
            <person name="Ng V."/>
            <person name="Cullen D."/>
            <person name="Martin F."/>
            <person name="Rosso M.-N."/>
            <person name="Henrissat B."/>
            <person name="Hibbett D."/>
            <person name="Martinez A.T."/>
            <person name="Grigoriev I.V."/>
        </authorList>
    </citation>
    <scope>NUCLEOTIDE SEQUENCE</scope>
    <source>
        <strain evidence="1">MF-IS2</strain>
    </source>
</reference>
<evidence type="ECO:0000313" key="2">
    <source>
        <dbReference type="Proteomes" id="UP000807342"/>
    </source>
</evidence>
<proteinExistence type="predicted"/>
<accession>A0A9P5XMS8</accession>
<dbReference type="Gene3D" id="3.40.50.1820">
    <property type="entry name" value="alpha/beta hydrolase"/>
    <property type="match status" value="1"/>
</dbReference>
<keyword evidence="2" id="KW-1185">Reference proteome</keyword>
<dbReference type="EMBL" id="MU151076">
    <property type="protein sequence ID" value="KAF9451996.1"/>
    <property type="molecule type" value="Genomic_DNA"/>
</dbReference>
<dbReference type="OrthoDB" id="19657at2759"/>
<dbReference type="Proteomes" id="UP000807342">
    <property type="component" value="Unassembled WGS sequence"/>
</dbReference>
<name>A0A9P5XMS8_9AGAR</name>
<organism evidence="1 2">
    <name type="scientific">Macrolepiota fuliginosa MF-IS2</name>
    <dbReference type="NCBI Taxonomy" id="1400762"/>
    <lineage>
        <taxon>Eukaryota</taxon>
        <taxon>Fungi</taxon>
        <taxon>Dikarya</taxon>
        <taxon>Basidiomycota</taxon>
        <taxon>Agaricomycotina</taxon>
        <taxon>Agaricomycetes</taxon>
        <taxon>Agaricomycetidae</taxon>
        <taxon>Agaricales</taxon>
        <taxon>Agaricineae</taxon>
        <taxon>Agaricaceae</taxon>
        <taxon>Macrolepiota</taxon>
    </lineage>
</organism>